<protein>
    <submittedName>
        <fullName evidence="3">Uncharacterized protein</fullName>
    </submittedName>
</protein>
<organism evidence="3 4">
    <name type="scientific">Paramicrobacterium chengjingii</name>
    <dbReference type="NCBI Taxonomy" id="2769067"/>
    <lineage>
        <taxon>Bacteria</taxon>
        <taxon>Bacillati</taxon>
        <taxon>Actinomycetota</taxon>
        <taxon>Actinomycetes</taxon>
        <taxon>Micrococcales</taxon>
        <taxon>Microbacteriaceae</taxon>
        <taxon>Paramicrobacterium</taxon>
    </lineage>
</organism>
<keyword evidence="2" id="KW-1133">Transmembrane helix</keyword>
<evidence type="ECO:0000313" key="3">
    <source>
        <dbReference type="EMBL" id="QPZ37979.1"/>
    </source>
</evidence>
<evidence type="ECO:0000313" key="4">
    <source>
        <dbReference type="Proteomes" id="UP000662814"/>
    </source>
</evidence>
<dbReference type="Proteomes" id="UP000662814">
    <property type="component" value="Chromosome"/>
</dbReference>
<dbReference type="EMBL" id="CP061169">
    <property type="protein sequence ID" value="QPZ37979.1"/>
    <property type="molecule type" value="Genomic_DNA"/>
</dbReference>
<keyword evidence="2" id="KW-0472">Membrane</keyword>
<evidence type="ECO:0000256" key="1">
    <source>
        <dbReference type="SAM" id="MobiDB-lite"/>
    </source>
</evidence>
<evidence type="ECO:0000256" key="2">
    <source>
        <dbReference type="SAM" id="Phobius"/>
    </source>
</evidence>
<feature type="transmembrane region" description="Helical" evidence="2">
    <location>
        <begin position="136"/>
        <end position="161"/>
    </location>
</feature>
<gene>
    <name evidence="3" type="ORF">HCR76_14400</name>
</gene>
<dbReference type="RefSeq" id="WP_166987807.1">
    <property type="nucleotide sequence ID" value="NZ_CP061169.1"/>
</dbReference>
<accession>A0ABX6YGR2</accession>
<feature type="transmembrane region" description="Helical" evidence="2">
    <location>
        <begin position="78"/>
        <end position="97"/>
    </location>
</feature>
<feature type="compositionally biased region" description="Basic and acidic residues" evidence="1">
    <location>
        <begin position="267"/>
        <end position="276"/>
    </location>
</feature>
<feature type="transmembrane region" description="Helical" evidence="2">
    <location>
        <begin position="21"/>
        <end position="40"/>
    </location>
</feature>
<keyword evidence="2" id="KW-0812">Transmembrane</keyword>
<name>A0ABX6YGR2_9MICO</name>
<feature type="transmembrane region" description="Helical" evidence="2">
    <location>
        <begin position="109"/>
        <end position="130"/>
    </location>
</feature>
<reference evidence="3 4" key="1">
    <citation type="submission" date="2020-12" db="EMBL/GenBank/DDBJ databases">
        <title>Microbacterium sp. HY060.</title>
        <authorList>
            <person name="Zhou J."/>
        </authorList>
    </citation>
    <scope>NUCLEOTIDE SEQUENCE [LARGE SCALE GENOMIC DNA]</scope>
    <source>
        <strain evidence="3 4">HY60</strain>
    </source>
</reference>
<sequence>MKNLPVPDDGWPHVLRQTVAVAVLWAVATFGIAAAGLPLVDPQCYSDSDGGARICPLHPDPVLTHLFDARWPAVPEPVTVTGVLVATFLGIGLAVFLDTSEPWSERGGAPTAAGLTAGLLGAGLGLFVAGPGFMNPLIAVGCTALGALLLLLGLLALRAFLRALSQRYARHLRREQLQQHGTHTVATIAELVWTERYQRHGGQEDGGHPIFVVTARLGEGSEARTVTEELAVPRADAPVVGGTVIVIHDDRNAHETGITVLLESDPEGPRDPEALEKYPPAPENSPS</sequence>
<feature type="region of interest" description="Disordered" evidence="1">
    <location>
        <begin position="262"/>
        <end position="287"/>
    </location>
</feature>
<keyword evidence="4" id="KW-1185">Reference proteome</keyword>
<proteinExistence type="predicted"/>